<comment type="caution">
    <text evidence="1">The sequence shown here is derived from an EMBL/GenBank/DDBJ whole genome shotgun (WGS) entry which is preliminary data.</text>
</comment>
<dbReference type="InterPro" id="IPR029058">
    <property type="entry name" value="AB_hydrolase_fold"/>
</dbReference>
<dbReference type="EMBL" id="SLXL01000003">
    <property type="protein sequence ID" value="TCP25357.1"/>
    <property type="molecule type" value="Genomic_DNA"/>
</dbReference>
<sequence length="247" mass="27613">MIALKMLEEEIGPDLLLRRGNGRHLVVAFSTVVSATSGKFEFSNAMLDHKGHVLLARDSGGDSYHSGFAGVTDSIEENVEFLAYLRRRLDVERVTCLGICTGGYAALLHGFLVGADDVLTANARTCCDYDIARKRRCGPRWPGQFDAVYEYYAKREEVPRYLDLRALFESRDSTVGPMIAYHSENLKMDRNNAHAIQDFPQIFPVPSKSKTHTELGARLRDRGVLEAHLRTEPADLARMHLAMEANA</sequence>
<dbReference type="AlphaFoldDB" id="A0A4R2NTZ8"/>
<evidence type="ECO:0000313" key="2">
    <source>
        <dbReference type="Proteomes" id="UP000295733"/>
    </source>
</evidence>
<reference evidence="1 2" key="1">
    <citation type="submission" date="2019-03" db="EMBL/GenBank/DDBJ databases">
        <title>Genomic Encyclopedia of Type Strains, Phase IV (KMG-IV): sequencing the most valuable type-strain genomes for metagenomic binning, comparative biology and taxonomic classification.</title>
        <authorList>
            <person name="Goeker M."/>
        </authorList>
    </citation>
    <scope>NUCLEOTIDE SEQUENCE [LARGE SCALE GENOMIC DNA]</scope>
    <source>
        <strain evidence="1 2">DSM 2781</strain>
    </source>
</reference>
<evidence type="ECO:0000313" key="1">
    <source>
        <dbReference type="EMBL" id="TCP25357.1"/>
    </source>
</evidence>
<name>A0A4R2NTZ8_RHOAD</name>
<dbReference type="Proteomes" id="UP000295733">
    <property type="component" value="Unassembled WGS sequence"/>
</dbReference>
<keyword evidence="2" id="KW-1185">Reference proteome</keyword>
<protein>
    <submittedName>
        <fullName evidence="1">Uncharacterized protein</fullName>
    </submittedName>
</protein>
<accession>A0A4R2NTZ8</accession>
<proteinExistence type="predicted"/>
<gene>
    <name evidence="1" type="ORF">EV656_103106</name>
</gene>
<organism evidence="1 2">
    <name type="scientific">Rhodovulum adriaticum</name>
    <name type="common">Rhodopseudomonas adriatica</name>
    <dbReference type="NCBI Taxonomy" id="35804"/>
    <lineage>
        <taxon>Bacteria</taxon>
        <taxon>Pseudomonadati</taxon>
        <taxon>Pseudomonadota</taxon>
        <taxon>Alphaproteobacteria</taxon>
        <taxon>Rhodobacterales</taxon>
        <taxon>Paracoccaceae</taxon>
        <taxon>Rhodovulum</taxon>
    </lineage>
</organism>
<dbReference type="SUPFAM" id="SSF53474">
    <property type="entry name" value="alpha/beta-Hydrolases"/>
    <property type="match status" value="1"/>
</dbReference>